<name>A0AAW4LEJ4_9BACT</name>
<evidence type="ECO:0000313" key="3">
    <source>
        <dbReference type="Proteomes" id="UP000811899"/>
    </source>
</evidence>
<dbReference type="RefSeq" id="WP_214172351.1">
    <property type="nucleotide sequence ID" value="NZ_JAHCVJ010000006.1"/>
</dbReference>
<feature type="chain" id="PRO_5043632869" description="Lipoprotein" evidence="1">
    <location>
        <begin position="22"/>
        <end position="196"/>
    </location>
</feature>
<protein>
    <recommendedName>
        <fullName evidence="4">Lipoprotein</fullName>
    </recommendedName>
</protein>
<proteinExistence type="predicted"/>
<sequence>MKRVTLICAIILISAYLGGCAASLSKQAAVSSRSNVFSSNGDTVPIQAGQSDLNISASLKTHREFDCPINQQHSHGTPDYKLLINIDGQPLLISGELKEENLSAGSSDPEAGVGVRYNFRQKLRLASGKHQLIVSLPDDGIAVAREIVLDEKTINSVRIEPVYNSRSGSQRSSTVPVADFHEGIKGVKVTINGVPL</sequence>
<feature type="signal peptide" evidence="1">
    <location>
        <begin position="1"/>
        <end position="21"/>
    </location>
</feature>
<evidence type="ECO:0000313" key="2">
    <source>
        <dbReference type="EMBL" id="MBT0665576.1"/>
    </source>
</evidence>
<accession>A0AAW4LEJ4</accession>
<dbReference type="AlphaFoldDB" id="A0AAW4LEJ4"/>
<comment type="caution">
    <text evidence="2">The sequence shown here is derived from an EMBL/GenBank/DDBJ whole genome shotgun (WGS) entry which is preliminary data.</text>
</comment>
<gene>
    <name evidence="2" type="ORF">KI809_14805</name>
</gene>
<evidence type="ECO:0008006" key="4">
    <source>
        <dbReference type="Google" id="ProtNLM"/>
    </source>
</evidence>
<reference evidence="2 3" key="1">
    <citation type="submission" date="2021-05" db="EMBL/GenBank/DDBJ databases">
        <title>The draft genome of Geobacter pelophilus DSM 12255.</title>
        <authorList>
            <person name="Xu Z."/>
            <person name="Masuda Y."/>
            <person name="Itoh H."/>
            <person name="Senoo K."/>
        </authorList>
    </citation>
    <scope>NUCLEOTIDE SEQUENCE [LARGE SCALE GENOMIC DNA]</scope>
    <source>
        <strain evidence="2 3">DSM 12255</strain>
    </source>
</reference>
<keyword evidence="3" id="KW-1185">Reference proteome</keyword>
<dbReference type="EMBL" id="JAHCVJ010000006">
    <property type="protein sequence ID" value="MBT0665576.1"/>
    <property type="molecule type" value="Genomic_DNA"/>
</dbReference>
<dbReference type="Proteomes" id="UP000811899">
    <property type="component" value="Unassembled WGS sequence"/>
</dbReference>
<organism evidence="2 3">
    <name type="scientific">Geoanaerobacter pelophilus</name>
    <dbReference type="NCBI Taxonomy" id="60036"/>
    <lineage>
        <taxon>Bacteria</taxon>
        <taxon>Pseudomonadati</taxon>
        <taxon>Thermodesulfobacteriota</taxon>
        <taxon>Desulfuromonadia</taxon>
        <taxon>Geobacterales</taxon>
        <taxon>Geobacteraceae</taxon>
        <taxon>Geoanaerobacter</taxon>
    </lineage>
</organism>
<evidence type="ECO:0000256" key="1">
    <source>
        <dbReference type="SAM" id="SignalP"/>
    </source>
</evidence>
<keyword evidence="1" id="KW-0732">Signal</keyword>